<organism evidence="1 2">
    <name type="scientific">Phytophthora fragariaefolia</name>
    <dbReference type="NCBI Taxonomy" id="1490495"/>
    <lineage>
        <taxon>Eukaryota</taxon>
        <taxon>Sar</taxon>
        <taxon>Stramenopiles</taxon>
        <taxon>Oomycota</taxon>
        <taxon>Peronosporomycetes</taxon>
        <taxon>Peronosporales</taxon>
        <taxon>Peronosporaceae</taxon>
        <taxon>Phytophthora</taxon>
    </lineage>
</organism>
<reference evidence="1" key="1">
    <citation type="submission" date="2023-04" db="EMBL/GenBank/DDBJ databases">
        <title>Phytophthora fragariaefolia NBRC 109709.</title>
        <authorList>
            <person name="Ichikawa N."/>
            <person name="Sato H."/>
            <person name="Tonouchi N."/>
        </authorList>
    </citation>
    <scope>NUCLEOTIDE SEQUENCE</scope>
    <source>
        <strain evidence="1">NBRC 109709</strain>
    </source>
</reference>
<protein>
    <submittedName>
        <fullName evidence="1">Unnamed protein product</fullName>
    </submittedName>
</protein>
<dbReference type="Proteomes" id="UP001165121">
    <property type="component" value="Unassembled WGS sequence"/>
</dbReference>
<accession>A0A9W6Y0E7</accession>
<proteinExistence type="predicted"/>
<dbReference type="AlphaFoldDB" id="A0A9W6Y0E7"/>
<name>A0A9W6Y0E7_9STRA</name>
<keyword evidence="2" id="KW-1185">Reference proteome</keyword>
<sequence length="111" mass="12498">MEPRLTDLQVASRTTSLVSVRALLHGGNETGLCPMLPEIIEHLIDSYLPDRYTEFTPEDQADVEQSYGFKRLTMTMIVEMIDEMVARHNSAEVSDTGVARSNTASEVEYQF</sequence>
<dbReference type="OrthoDB" id="129502at2759"/>
<gene>
    <name evidence="1" type="ORF">Pfra01_001930000</name>
</gene>
<evidence type="ECO:0000313" key="1">
    <source>
        <dbReference type="EMBL" id="GMF49153.1"/>
    </source>
</evidence>
<evidence type="ECO:0000313" key="2">
    <source>
        <dbReference type="Proteomes" id="UP001165121"/>
    </source>
</evidence>
<dbReference type="EMBL" id="BSXT01002496">
    <property type="protein sequence ID" value="GMF49153.1"/>
    <property type="molecule type" value="Genomic_DNA"/>
</dbReference>
<comment type="caution">
    <text evidence="1">The sequence shown here is derived from an EMBL/GenBank/DDBJ whole genome shotgun (WGS) entry which is preliminary data.</text>
</comment>